<sequence length="126" mass="13207">MMKLSRKLAQILMVERRVHAAACARFASSSHVSNFQCWILVKLASLQDSCINHFSKPAIFALTLQGPHQLWASEICEGAAGWASTAPAGCITRATSAAISASTVLSLTVCIASASRSFATCGPAAP</sequence>
<name>A0A9D4VB50_ADICA</name>
<evidence type="ECO:0000313" key="1">
    <source>
        <dbReference type="EMBL" id="KAI5082461.1"/>
    </source>
</evidence>
<accession>A0A9D4VB50</accession>
<proteinExistence type="predicted"/>
<organism evidence="1 2">
    <name type="scientific">Adiantum capillus-veneris</name>
    <name type="common">Maidenhair fern</name>
    <dbReference type="NCBI Taxonomy" id="13818"/>
    <lineage>
        <taxon>Eukaryota</taxon>
        <taxon>Viridiplantae</taxon>
        <taxon>Streptophyta</taxon>
        <taxon>Embryophyta</taxon>
        <taxon>Tracheophyta</taxon>
        <taxon>Polypodiopsida</taxon>
        <taxon>Polypodiidae</taxon>
        <taxon>Polypodiales</taxon>
        <taxon>Pteridineae</taxon>
        <taxon>Pteridaceae</taxon>
        <taxon>Vittarioideae</taxon>
        <taxon>Adiantum</taxon>
    </lineage>
</organism>
<evidence type="ECO:0000313" key="2">
    <source>
        <dbReference type="Proteomes" id="UP000886520"/>
    </source>
</evidence>
<comment type="caution">
    <text evidence="1">The sequence shown here is derived from an EMBL/GenBank/DDBJ whole genome shotgun (WGS) entry which is preliminary data.</text>
</comment>
<keyword evidence="2" id="KW-1185">Reference proteome</keyword>
<reference evidence="1" key="1">
    <citation type="submission" date="2021-01" db="EMBL/GenBank/DDBJ databases">
        <title>Adiantum capillus-veneris genome.</title>
        <authorList>
            <person name="Fang Y."/>
            <person name="Liao Q."/>
        </authorList>
    </citation>
    <scope>NUCLEOTIDE SEQUENCE</scope>
    <source>
        <strain evidence="1">H3</strain>
        <tissue evidence="1">Leaf</tissue>
    </source>
</reference>
<dbReference type="EMBL" id="JABFUD020000003">
    <property type="protein sequence ID" value="KAI5082461.1"/>
    <property type="molecule type" value="Genomic_DNA"/>
</dbReference>
<protein>
    <submittedName>
        <fullName evidence="1">Uncharacterized protein</fullName>
    </submittedName>
</protein>
<dbReference type="Proteomes" id="UP000886520">
    <property type="component" value="Chromosome 2"/>
</dbReference>
<gene>
    <name evidence="1" type="ORF">GOP47_0002204</name>
</gene>
<dbReference type="AlphaFoldDB" id="A0A9D4VB50"/>